<dbReference type="InterPro" id="IPR000868">
    <property type="entry name" value="Isochorismatase-like_dom"/>
</dbReference>
<dbReference type="PANTHER" id="PTHR43540">
    <property type="entry name" value="PEROXYUREIDOACRYLATE/UREIDOACRYLATE AMIDOHYDROLASE-RELATED"/>
    <property type="match status" value="1"/>
</dbReference>
<evidence type="ECO:0000259" key="3">
    <source>
        <dbReference type="Pfam" id="PF00857"/>
    </source>
</evidence>
<comment type="caution">
    <text evidence="4">The sequence shown here is derived from an EMBL/GenBank/DDBJ whole genome shotgun (WGS) entry which is preliminary data.</text>
</comment>
<dbReference type="Pfam" id="PF00857">
    <property type="entry name" value="Isochorismatase"/>
    <property type="match status" value="1"/>
</dbReference>
<dbReference type="Gene3D" id="3.40.50.850">
    <property type="entry name" value="Isochorismatase-like"/>
    <property type="match status" value="1"/>
</dbReference>
<evidence type="ECO:0000256" key="2">
    <source>
        <dbReference type="SAM" id="MobiDB-lite"/>
    </source>
</evidence>
<sequence length="213" mass="23003">MAGSESFSGRENDEINSASGQRMHSQIPPIAPKHTALIVMHYQTDILELFPSVAPTLLANTRKLCDAARAKGVGVYFANLRFSPGYPEVSPLNKNGQGIKQLGLFVDDQPSPELGRQANEPLVIAHRASVFFGTDLEARLCAHGVDSLILVGIASTGVVLSSVAYASDADFRLYTVKDCCYDPDQVVHDHLFSTAFESRTTVLSLADALRLLA</sequence>
<protein>
    <submittedName>
        <fullName evidence="4">Isochorismatase family cysteine hydrolase</fullName>
        <ecNumber evidence="4">3.-.-.-</ecNumber>
    </submittedName>
</protein>
<dbReference type="Proteomes" id="UP001558535">
    <property type="component" value="Unassembled WGS sequence"/>
</dbReference>
<dbReference type="GO" id="GO:0016787">
    <property type="term" value="F:hydrolase activity"/>
    <property type="evidence" value="ECO:0007669"/>
    <property type="project" value="UniProtKB-KW"/>
</dbReference>
<organism evidence="4 5">
    <name type="scientific">Paraburkholderia phenoliruptrix</name>
    <dbReference type="NCBI Taxonomy" id="252970"/>
    <lineage>
        <taxon>Bacteria</taxon>
        <taxon>Pseudomonadati</taxon>
        <taxon>Pseudomonadota</taxon>
        <taxon>Betaproteobacteria</taxon>
        <taxon>Burkholderiales</taxon>
        <taxon>Burkholderiaceae</taxon>
        <taxon>Paraburkholderia</taxon>
    </lineage>
</organism>
<dbReference type="InterPro" id="IPR050272">
    <property type="entry name" value="Isochorismatase-like_hydrls"/>
</dbReference>
<dbReference type="EMBL" id="JBFPKE010000001">
    <property type="protein sequence ID" value="MEX3748461.1"/>
    <property type="molecule type" value="Genomic_DNA"/>
</dbReference>
<name>A0ABV3W625_9BURK</name>
<evidence type="ECO:0000313" key="5">
    <source>
        <dbReference type="Proteomes" id="UP001558535"/>
    </source>
</evidence>
<dbReference type="RefSeq" id="WP_310107938.1">
    <property type="nucleotide sequence ID" value="NZ_CP168530.1"/>
</dbReference>
<dbReference type="PANTHER" id="PTHR43540:SF1">
    <property type="entry name" value="ISOCHORISMATASE HYDROLASE"/>
    <property type="match status" value="1"/>
</dbReference>
<accession>A0ABV3W625</accession>
<feature type="compositionally biased region" description="Polar residues" evidence="2">
    <location>
        <begin position="14"/>
        <end position="24"/>
    </location>
</feature>
<keyword evidence="5" id="KW-1185">Reference proteome</keyword>
<gene>
    <name evidence="4" type="ORF">AB3X84_00445</name>
</gene>
<evidence type="ECO:0000313" key="4">
    <source>
        <dbReference type="EMBL" id="MEX3748461.1"/>
    </source>
</evidence>
<dbReference type="EC" id="3.-.-.-" evidence="4"/>
<reference evidence="4 5" key="1">
    <citation type="submission" date="2024-07" db="EMBL/GenBank/DDBJ databases">
        <title>A survey of Mimosa microsymbionts across Brazilian biomes reveals a high diversity of Paraburkholderia nodulating endemic species, but also that Cupriavidus is common as a symbiont of widespread species.</title>
        <authorList>
            <person name="Rouws L."/>
            <person name="Barauna A."/>
            <person name="Beukes C."/>
            <person name="Rouws J.R.C."/>
            <person name="De Faria S.M."/>
            <person name="Gross E."/>
            <person name="Bueno Dos Reis Junior F."/>
            <person name="Simon M.F."/>
            <person name="Maluk M."/>
            <person name="Odee D.W."/>
            <person name="Kenicer G."/>
            <person name="Young J.P.W."/>
            <person name="Reis V.M."/>
            <person name="Zilli J."/>
            <person name="James E.K."/>
        </authorList>
    </citation>
    <scope>NUCLEOTIDE SEQUENCE [LARGE SCALE GENOMIC DNA]</scope>
    <source>
        <strain evidence="4 5">BR14375</strain>
    </source>
</reference>
<keyword evidence="1 4" id="KW-0378">Hydrolase</keyword>
<dbReference type="CDD" id="cd00431">
    <property type="entry name" value="cysteine_hydrolases"/>
    <property type="match status" value="1"/>
</dbReference>
<dbReference type="InterPro" id="IPR036380">
    <property type="entry name" value="Isochorismatase-like_sf"/>
</dbReference>
<dbReference type="SUPFAM" id="SSF52499">
    <property type="entry name" value="Isochorismatase-like hydrolases"/>
    <property type="match status" value="1"/>
</dbReference>
<evidence type="ECO:0000256" key="1">
    <source>
        <dbReference type="ARBA" id="ARBA00022801"/>
    </source>
</evidence>
<feature type="domain" description="Isochorismatase-like" evidence="3">
    <location>
        <begin position="35"/>
        <end position="206"/>
    </location>
</feature>
<feature type="region of interest" description="Disordered" evidence="2">
    <location>
        <begin position="1"/>
        <end position="27"/>
    </location>
</feature>
<proteinExistence type="predicted"/>